<keyword evidence="2" id="KW-1185">Reference proteome</keyword>
<dbReference type="EMBL" id="KZ613961">
    <property type="protein sequence ID" value="PMD31915.1"/>
    <property type="molecule type" value="Genomic_DNA"/>
</dbReference>
<dbReference type="AlphaFoldDB" id="A0A2J6R071"/>
<evidence type="ECO:0000313" key="1">
    <source>
        <dbReference type="EMBL" id="PMD31915.1"/>
    </source>
</evidence>
<accession>A0A2J6R071</accession>
<proteinExistence type="predicted"/>
<dbReference type="OrthoDB" id="3562741at2759"/>
<sequence>MPPKRQASPSDHSSKRAKLVPWTIQDKIILEATTPAEITLWERFDRRFKTSPLNVLEGLTIESIHEKKLKDHTGKLTIDNTNWSKTFCEKLSHLVCVPFFQDRPGLLRYAIEKAVFLRTRQMKPSPKSITPSRNQDFVDYILQHIEGLENEDGVPAFLNTTTIKFFGNGSPRYSKFLSHLDHASVGRIGRADPSSKVSAADISNIIEAWDMYAGLREDKEELKTVEEYYQWQMPFVMGHQRMKFSG</sequence>
<protein>
    <submittedName>
        <fullName evidence="1">Uncharacterized protein</fullName>
    </submittedName>
</protein>
<reference evidence="1 2" key="1">
    <citation type="submission" date="2016-04" db="EMBL/GenBank/DDBJ databases">
        <title>A degradative enzymes factory behind the ericoid mycorrhizal symbiosis.</title>
        <authorList>
            <consortium name="DOE Joint Genome Institute"/>
            <person name="Martino E."/>
            <person name="Morin E."/>
            <person name="Grelet G."/>
            <person name="Kuo A."/>
            <person name="Kohler A."/>
            <person name="Daghino S."/>
            <person name="Barry K."/>
            <person name="Choi C."/>
            <person name="Cichocki N."/>
            <person name="Clum A."/>
            <person name="Copeland A."/>
            <person name="Hainaut M."/>
            <person name="Haridas S."/>
            <person name="Labutti K."/>
            <person name="Lindquist E."/>
            <person name="Lipzen A."/>
            <person name="Khouja H.-R."/>
            <person name="Murat C."/>
            <person name="Ohm R."/>
            <person name="Olson A."/>
            <person name="Spatafora J."/>
            <person name="Veneault-Fourrey C."/>
            <person name="Henrissat B."/>
            <person name="Grigoriev I."/>
            <person name="Martin F."/>
            <person name="Perotto S."/>
        </authorList>
    </citation>
    <scope>NUCLEOTIDE SEQUENCE [LARGE SCALE GENOMIC DNA]</scope>
    <source>
        <strain evidence="1 2">F</strain>
    </source>
</reference>
<evidence type="ECO:0000313" key="2">
    <source>
        <dbReference type="Proteomes" id="UP000235786"/>
    </source>
</evidence>
<name>A0A2J6R071_HYAVF</name>
<dbReference type="Proteomes" id="UP000235786">
    <property type="component" value="Unassembled WGS sequence"/>
</dbReference>
<organism evidence="1 2">
    <name type="scientific">Hyaloscypha variabilis (strain UAMH 11265 / GT02V1 / F)</name>
    <name type="common">Meliniomyces variabilis</name>
    <dbReference type="NCBI Taxonomy" id="1149755"/>
    <lineage>
        <taxon>Eukaryota</taxon>
        <taxon>Fungi</taxon>
        <taxon>Dikarya</taxon>
        <taxon>Ascomycota</taxon>
        <taxon>Pezizomycotina</taxon>
        <taxon>Leotiomycetes</taxon>
        <taxon>Helotiales</taxon>
        <taxon>Hyaloscyphaceae</taxon>
        <taxon>Hyaloscypha</taxon>
        <taxon>Hyaloscypha variabilis</taxon>
    </lineage>
</organism>
<gene>
    <name evidence="1" type="ORF">L207DRAFT_572646</name>
</gene>